<reference evidence="2 3" key="1">
    <citation type="submission" date="2012-08" db="EMBL/GenBank/DDBJ databases">
        <title>Oryza genome evolution.</title>
        <authorList>
            <person name="Wing R.A."/>
        </authorList>
    </citation>
    <scope>NUCLEOTIDE SEQUENCE</scope>
</reference>
<sequence>MEGIIPFIFKAIAQYKEEGHVSLSDMISDEPSPASYSLLPGDADGRHAEEKTQPLCQASAGCEEA</sequence>
<dbReference type="AlphaFoldDB" id="A0A0D9V7R7"/>
<organism evidence="2 3">
    <name type="scientific">Leersia perrieri</name>
    <dbReference type="NCBI Taxonomy" id="77586"/>
    <lineage>
        <taxon>Eukaryota</taxon>
        <taxon>Viridiplantae</taxon>
        <taxon>Streptophyta</taxon>
        <taxon>Embryophyta</taxon>
        <taxon>Tracheophyta</taxon>
        <taxon>Spermatophyta</taxon>
        <taxon>Magnoliopsida</taxon>
        <taxon>Liliopsida</taxon>
        <taxon>Poales</taxon>
        <taxon>Poaceae</taxon>
        <taxon>BOP clade</taxon>
        <taxon>Oryzoideae</taxon>
        <taxon>Oryzeae</taxon>
        <taxon>Oryzinae</taxon>
        <taxon>Leersia</taxon>
    </lineage>
</organism>
<evidence type="ECO:0000313" key="3">
    <source>
        <dbReference type="Proteomes" id="UP000032180"/>
    </source>
</evidence>
<evidence type="ECO:0000256" key="1">
    <source>
        <dbReference type="SAM" id="MobiDB-lite"/>
    </source>
</evidence>
<dbReference type="Gramene" id="LPERR01G31920.1">
    <property type="protein sequence ID" value="LPERR01G31920.1"/>
    <property type="gene ID" value="LPERR01G31920"/>
</dbReference>
<dbReference type="Proteomes" id="UP000032180">
    <property type="component" value="Chromosome 1"/>
</dbReference>
<proteinExistence type="predicted"/>
<dbReference type="PANTHER" id="PTHR34670:SF2">
    <property type="entry name" value="OS01G0847100 PROTEIN"/>
    <property type="match status" value="1"/>
</dbReference>
<dbReference type="HOGENOM" id="CLU_158294_1_1_1"/>
<evidence type="ECO:0000313" key="2">
    <source>
        <dbReference type="EnsemblPlants" id="LPERR01G31920.1"/>
    </source>
</evidence>
<reference evidence="2" key="3">
    <citation type="submission" date="2015-04" db="UniProtKB">
        <authorList>
            <consortium name="EnsemblPlants"/>
        </authorList>
    </citation>
    <scope>IDENTIFICATION</scope>
</reference>
<dbReference type="EnsemblPlants" id="LPERR01G31920.1">
    <property type="protein sequence ID" value="LPERR01G31920.1"/>
    <property type="gene ID" value="LPERR01G31920"/>
</dbReference>
<feature type="compositionally biased region" description="Basic and acidic residues" evidence="1">
    <location>
        <begin position="43"/>
        <end position="52"/>
    </location>
</feature>
<keyword evidence="3" id="KW-1185">Reference proteome</keyword>
<protein>
    <submittedName>
        <fullName evidence="2">Uncharacterized protein</fullName>
    </submittedName>
</protein>
<accession>A0A0D9V7R7</accession>
<feature type="region of interest" description="Disordered" evidence="1">
    <location>
        <begin position="39"/>
        <end position="65"/>
    </location>
</feature>
<reference evidence="3" key="2">
    <citation type="submission" date="2013-12" db="EMBL/GenBank/DDBJ databases">
        <authorList>
            <person name="Yu Y."/>
            <person name="Lee S."/>
            <person name="de Baynast K."/>
            <person name="Wissotski M."/>
            <person name="Liu L."/>
            <person name="Talag J."/>
            <person name="Goicoechea J."/>
            <person name="Angelova A."/>
            <person name="Jetty R."/>
            <person name="Kudrna D."/>
            <person name="Golser W."/>
            <person name="Rivera L."/>
            <person name="Zhang J."/>
            <person name="Wing R."/>
        </authorList>
    </citation>
    <scope>NUCLEOTIDE SEQUENCE</scope>
</reference>
<dbReference type="PANTHER" id="PTHR34670">
    <property type="entry name" value="EXPRESSED PROTEIN"/>
    <property type="match status" value="1"/>
</dbReference>
<name>A0A0D9V7R7_9ORYZ</name>
<dbReference type="eggNOG" id="ENOG502R3PR">
    <property type="taxonomic scope" value="Eukaryota"/>
</dbReference>